<evidence type="ECO:0000259" key="10">
    <source>
        <dbReference type="Pfam" id="PF01447"/>
    </source>
</evidence>
<comment type="caution">
    <text evidence="13">The sequence shown here is derived from an EMBL/GenBank/DDBJ whole genome shotgun (WGS) entry which is preliminary data.</text>
</comment>
<feature type="signal peptide" evidence="9">
    <location>
        <begin position="1"/>
        <end position="21"/>
    </location>
</feature>
<dbReference type="PANTHER" id="PTHR33794:SF1">
    <property type="entry name" value="BACILLOLYSIN"/>
    <property type="match status" value="1"/>
</dbReference>
<sequence>MGAAALVVSAATAAPAAPATAEPGPPVLTAPGADTATPALVDGIREQAPAARTAADAARAHLAAREDRYRIADPGRDLRPAGTLTSGGRETVRLQQTHHGVPVLGGQYLVRMERRDGHRVVTGTSGRYFTGLRTGTTAGIDDTLAVERAVDAVRRDLTARDFGADPDDEEAGGALTGTSHGLVVVPHGTGVLTRHITVRGTGPAGGEPVLREVYIDARAGYPVLQYSGIRTFTAPTTAPGNAARALAGEAAPGTTGSGVRLDGTTVPLAVTHDDTRDAYVLRDRTRIQGDPDRVLATWDARGHWASDLSGAWPEDLREVASPTPEFGADATESGAVDAHWAAGQVYDYYRTRFGRDSLDGHGMTVNSLVGATDYGQPYVNAFWDGRKMVYGSGDDEYRPLSAALDVVGHEMTHGVIATSADLVYAGQSGAMNEAIADYFGNAIEADIRRLPMDDPDSGLMGETLCRTRNPRDCAFRDLDDGRTTAGSFLGVGFGTDNGGVHLNSTIFAGALWDIRAEIGPELADAVVYKALTEYLTPLDGFTQGRDAVVAAAGQLGVRGRDLTAVRKAFTAHGIVPHWEKALGIDSDVLLSRVVTYDSHLGAGGGWWAAARSDESGAEPYSVWAGRTDGKGQLKLMSPNDGRYHVNPATDGTTVVWQAHGPTGVDILARPLAGGPVRTLWHGRSAGTALGVDGDTVTFAYHNHGGRAGVAYLSLKDPAAVVTIGGGTYHRATFPSVGHGRIVYQDRQRVRAEYESTTRLIDVATGEETVLQRAAPRTTLGPTAITADHVYWLLDAVGQDGTTALRRAALDGADVTDLSPETGPGALNVSEVTAGADAVTMTARTPGTELSNAALSKLWQFTPDPKGDGTRRARVSCNRGEQLSAAAAGGTRVVWLDATTGTGDVVTRARPSGTCA</sequence>
<feature type="chain" id="PRO_5047304234" evidence="9">
    <location>
        <begin position="22"/>
        <end position="915"/>
    </location>
</feature>
<keyword evidence="14" id="KW-1185">Reference proteome</keyword>
<feature type="domain" description="Peptidase M4 C-terminal" evidence="11">
    <location>
        <begin position="420"/>
        <end position="574"/>
    </location>
</feature>
<dbReference type="RefSeq" id="WP_344351866.1">
    <property type="nucleotide sequence ID" value="NZ_BAAASM010000054.1"/>
</dbReference>
<feature type="region of interest" description="Disordered" evidence="8">
    <location>
        <begin position="12"/>
        <end position="34"/>
    </location>
</feature>
<accession>A0ABW0WA50</accession>
<protein>
    <submittedName>
        <fullName evidence="13">M4 family metallopeptidase</fullName>
    </submittedName>
</protein>
<evidence type="ECO:0000256" key="8">
    <source>
        <dbReference type="SAM" id="MobiDB-lite"/>
    </source>
</evidence>
<dbReference type="InterPro" id="IPR013856">
    <property type="entry name" value="Peptidase_M4_domain"/>
</dbReference>
<comment type="similarity">
    <text evidence="1">Belongs to the peptidase M4 family.</text>
</comment>
<evidence type="ECO:0000256" key="7">
    <source>
        <dbReference type="ARBA" id="ARBA00023049"/>
    </source>
</evidence>
<evidence type="ECO:0000256" key="2">
    <source>
        <dbReference type="ARBA" id="ARBA00022670"/>
    </source>
</evidence>
<reference evidence="14" key="1">
    <citation type="journal article" date="2019" name="Int. J. Syst. Evol. Microbiol.">
        <title>The Global Catalogue of Microorganisms (GCM) 10K type strain sequencing project: providing services to taxonomists for standard genome sequencing and annotation.</title>
        <authorList>
            <consortium name="The Broad Institute Genomics Platform"/>
            <consortium name="The Broad Institute Genome Sequencing Center for Infectious Disease"/>
            <person name="Wu L."/>
            <person name="Ma J."/>
        </authorList>
    </citation>
    <scope>NUCLEOTIDE SEQUENCE [LARGE SCALE GENOMIC DNA]</scope>
    <source>
        <strain evidence="14">KCTC 5701</strain>
    </source>
</reference>
<dbReference type="Proteomes" id="UP001596065">
    <property type="component" value="Unassembled WGS sequence"/>
</dbReference>
<dbReference type="InterPro" id="IPR050728">
    <property type="entry name" value="Zinc_Metalloprotease_M4"/>
</dbReference>
<keyword evidence="6" id="KW-0862">Zinc</keyword>
<evidence type="ECO:0000256" key="3">
    <source>
        <dbReference type="ARBA" id="ARBA00022723"/>
    </source>
</evidence>
<dbReference type="SUPFAM" id="SSF55486">
    <property type="entry name" value="Metalloproteases ('zincins'), catalytic domain"/>
    <property type="match status" value="1"/>
</dbReference>
<dbReference type="Gene3D" id="1.10.390.10">
    <property type="entry name" value="Neutral Protease Domain 2"/>
    <property type="match status" value="1"/>
</dbReference>
<dbReference type="PANTHER" id="PTHR33794">
    <property type="entry name" value="BACILLOLYSIN"/>
    <property type="match status" value="1"/>
</dbReference>
<dbReference type="Pfam" id="PF07504">
    <property type="entry name" value="FTP"/>
    <property type="match status" value="1"/>
</dbReference>
<keyword evidence="4 9" id="KW-0732">Signal</keyword>
<dbReference type="InterPro" id="IPR023612">
    <property type="entry name" value="Peptidase_M4"/>
</dbReference>
<dbReference type="Gene3D" id="3.10.170.10">
    <property type="match status" value="1"/>
</dbReference>
<evidence type="ECO:0000256" key="5">
    <source>
        <dbReference type="ARBA" id="ARBA00022801"/>
    </source>
</evidence>
<keyword evidence="5" id="KW-0378">Hydrolase</keyword>
<dbReference type="Pfam" id="PF02868">
    <property type="entry name" value="Peptidase_M4_C"/>
    <property type="match status" value="1"/>
</dbReference>
<keyword evidence="7" id="KW-0482">Metalloprotease</keyword>
<evidence type="ECO:0000256" key="9">
    <source>
        <dbReference type="SAM" id="SignalP"/>
    </source>
</evidence>
<evidence type="ECO:0000256" key="1">
    <source>
        <dbReference type="ARBA" id="ARBA00009388"/>
    </source>
</evidence>
<organism evidence="13 14">
    <name type="scientific">Streptomyces nogalater</name>
    <dbReference type="NCBI Taxonomy" id="38314"/>
    <lineage>
        <taxon>Bacteria</taxon>
        <taxon>Bacillati</taxon>
        <taxon>Actinomycetota</taxon>
        <taxon>Actinomycetes</taxon>
        <taxon>Kitasatosporales</taxon>
        <taxon>Streptomycetaceae</taxon>
        <taxon>Streptomyces</taxon>
    </lineage>
</organism>
<dbReference type="InterPro" id="IPR001570">
    <property type="entry name" value="Peptidase_M4_C_domain"/>
</dbReference>
<evidence type="ECO:0000256" key="4">
    <source>
        <dbReference type="ARBA" id="ARBA00022729"/>
    </source>
</evidence>
<name>A0ABW0WA50_STRNO</name>
<evidence type="ECO:0000259" key="11">
    <source>
        <dbReference type="Pfam" id="PF02868"/>
    </source>
</evidence>
<dbReference type="InterPro" id="IPR027268">
    <property type="entry name" value="Peptidase_M4/M1_CTD_sf"/>
</dbReference>
<evidence type="ECO:0000313" key="14">
    <source>
        <dbReference type="Proteomes" id="UP001596065"/>
    </source>
</evidence>
<evidence type="ECO:0000259" key="12">
    <source>
        <dbReference type="Pfam" id="PF07504"/>
    </source>
</evidence>
<feature type="compositionally biased region" description="Low complexity" evidence="8">
    <location>
        <begin position="12"/>
        <end position="21"/>
    </location>
</feature>
<evidence type="ECO:0000313" key="13">
    <source>
        <dbReference type="EMBL" id="MFC5654182.1"/>
    </source>
</evidence>
<gene>
    <name evidence="13" type="ORF">ACFP3J_01570</name>
</gene>
<dbReference type="Gene3D" id="3.10.450.490">
    <property type="match status" value="1"/>
</dbReference>
<feature type="domain" description="FTP" evidence="12">
    <location>
        <begin position="91"/>
        <end position="110"/>
    </location>
</feature>
<dbReference type="Pfam" id="PF01447">
    <property type="entry name" value="Peptidase_M4"/>
    <property type="match status" value="1"/>
</dbReference>
<dbReference type="CDD" id="cd09597">
    <property type="entry name" value="M4_TLP"/>
    <property type="match status" value="1"/>
</dbReference>
<dbReference type="PRINTS" id="PR00730">
    <property type="entry name" value="THERMOLYSIN"/>
</dbReference>
<keyword evidence="3" id="KW-0479">Metal-binding</keyword>
<dbReference type="EMBL" id="JBHSOE010000002">
    <property type="protein sequence ID" value="MFC5654182.1"/>
    <property type="molecule type" value="Genomic_DNA"/>
</dbReference>
<dbReference type="InterPro" id="IPR011096">
    <property type="entry name" value="FTP_domain"/>
</dbReference>
<proteinExistence type="inferred from homology"/>
<evidence type="ECO:0000256" key="6">
    <source>
        <dbReference type="ARBA" id="ARBA00022833"/>
    </source>
</evidence>
<dbReference type="SUPFAM" id="SSF69304">
    <property type="entry name" value="Tricorn protease N-terminal domain"/>
    <property type="match status" value="1"/>
</dbReference>
<keyword evidence="2" id="KW-0645">Protease</keyword>
<feature type="domain" description="Peptidase M4" evidence="10">
    <location>
        <begin position="255"/>
        <end position="416"/>
    </location>
</feature>